<dbReference type="AlphaFoldDB" id="A0A562IN31"/>
<keyword evidence="4" id="KW-1185">Reference proteome</keyword>
<dbReference type="InterPro" id="IPR019051">
    <property type="entry name" value="Trp_biosyn_TM_oprn/chp"/>
</dbReference>
<feature type="transmembrane region" description="Helical" evidence="2">
    <location>
        <begin position="62"/>
        <end position="80"/>
    </location>
</feature>
<evidence type="ECO:0000313" key="4">
    <source>
        <dbReference type="Proteomes" id="UP000321490"/>
    </source>
</evidence>
<evidence type="ECO:0000256" key="1">
    <source>
        <dbReference type="SAM" id="MobiDB-lite"/>
    </source>
</evidence>
<feature type="transmembrane region" description="Helical" evidence="2">
    <location>
        <begin position="135"/>
        <end position="157"/>
    </location>
</feature>
<keyword evidence="2" id="KW-0812">Transmembrane</keyword>
<protein>
    <submittedName>
        <fullName evidence="3">Putative membrane protein (TIGR02234 family)</fullName>
    </submittedName>
</protein>
<evidence type="ECO:0000313" key="3">
    <source>
        <dbReference type="EMBL" id="TWH72429.1"/>
    </source>
</evidence>
<organism evidence="3 4">
    <name type="scientific">Modestobacter roseus</name>
    <dbReference type="NCBI Taxonomy" id="1181884"/>
    <lineage>
        <taxon>Bacteria</taxon>
        <taxon>Bacillati</taxon>
        <taxon>Actinomycetota</taxon>
        <taxon>Actinomycetes</taxon>
        <taxon>Geodermatophilales</taxon>
        <taxon>Geodermatophilaceae</taxon>
        <taxon>Modestobacter</taxon>
    </lineage>
</organism>
<comment type="caution">
    <text evidence="3">The sequence shown here is derived from an EMBL/GenBank/DDBJ whole genome shotgun (WGS) entry which is preliminary data.</text>
</comment>
<keyword evidence="2" id="KW-0472">Membrane</keyword>
<dbReference type="RefSeq" id="WP_153361523.1">
    <property type="nucleotide sequence ID" value="NZ_JABGDC010000145.1"/>
</dbReference>
<dbReference type="Pfam" id="PF09534">
    <property type="entry name" value="Trp_oprn_chp"/>
    <property type="match status" value="1"/>
</dbReference>
<dbReference type="Proteomes" id="UP000321490">
    <property type="component" value="Unassembled WGS sequence"/>
</dbReference>
<proteinExistence type="predicted"/>
<keyword evidence="2" id="KW-1133">Transmembrane helix</keyword>
<gene>
    <name evidence="3" type="ORF">JD78_00940</name>
</gene>
<feature type="region of interest" description="Disordered" evidence="1">
    <location>
        <begin position="166"/>
        <end position="206"/>
    </location>
</feature>
<feature type="compositionally biased region" description="Low complexity" evidence="1">
    <location>
        <begin position="172"/>
        <end position="184"/>
    </location>
</feature>
<dbReference type="EMBL" id="VLKF01000001">
    <property type="protein sequence ID" value="TWH72429.1"/>
    <property type="molecule type" value="Genomic_DNA"/>
</dbReference>
<reference evidence="3 4" key="1">
    <citation type="submission" date="2019-07" db="EMBL/GenBank/DDBJ databases">
        <title>R&amp;d 2014.</title>
        <authorList>
            <person name="Klenk H.-P."/>
        </authorList>
    </citation>
    <scope>NUCLEOTIDE SEQUENCE [LARGE SCALE GENOMIC DNA]</scope>
    <source>
        <strain evidence="3 4">DSM 45764</strain>
    </source>
</reference>
<feature type="transmembrane region" description="Helical" evidence="2">
    <location>
        <begin position="87"/>
        <end position="105"/>
    </location>
</feature>
<feature type="compositionally biased region" description="Basic and acidic residues" evidence="1">
    <location>
        <begin position="185"/>
        <end position="206"/>
    </location>
</feature>
<name>A0A562IN31_9ACTN</name>
<sequence length="206" mass="20389">MNGPASSASRARRELTVAVLGSALAGGLALSTAGQGWADVTIVREPPLPPVDAVLTGSDAAPLVAACGLLLLAAAVAVIAVRGAARVLVGGLVALAGGAVVWSTAQAVRGGLSEVSTELPGVGRGGGPVTVDVAAGWPALAVAAGVLAVLVGLLVALRGRSWPGMGRRYERTAPGAPPARQARPATDEDRHQAAWKALDRGEDPTV</sequence>
<evidence type="ECO:0000256" key="2">
    <source>
        <dbReference type="SAM" id="Phobius"/>
    </source>
</evidence>
<accession>A0A562IN31</accession>